<gene>
    <name evidence="2" type="ORF">CR159_10925</name>
</gene>
<dbReference type="EMBL" id="PDNW01000008">
    <property type="protein sequence ID" value="PLC49799.1"/>
    <property type="molecule type" value="Genomic_DNA"/>
</dbReference>
<dbReference type="Proteomes" id="UP000234190">
    <property type="component" value="Unassembled WGS sequence"/>
</dbReference>
<dbReference type="Pfam" id="PF03401">
    <property type="entry name" value="TctC"/>
    <property type="match status" value="1"/>
</dbReference>
<name>A0A2N4U470_9BURK</name>
<proteinExistence type="inferred from homology"/>
<dbReference type="CDD" id="cd13578">
    <property type="entry name" value="PBP2_Bug27"/>
    <property type="match status" value="1"/>
</dbReference>
<dbReference type="InterPro" id="IPR005064">
    <property type="entry name" value="BUG"/>
</dbReference>
<dbReference type="AlphaFoldDB" id="A0A2N4U470"/>
<evidence type="ECO:0000313" key="3">
    <source>
        <dbReference type="Proteomes" id="UP000234190"/>
    </source>
</evidence>
<dbReference type="PANTHER" id="PTHR42928:SF5">
    <property type="entry name" value="BLR1237 PROTEIN"/>
    <property type="match status" value="1"/>
</dbReference>
<dbReference type="Gene3D" id="3.40.190.150">
    <property type="entry name" value="Bordetella uptake gene, domain 1"/>
    <property type="match status" value="1"/>
</dbReference>
<evidence type="ECO:0000313" key="2">
    <source>
        <dbReference type="EMBL" id="PLC49799.1"/>
    </source>
</evidence>
<evidence type="ECO:0000256" key="1">
    <source>
        <dbReference type="ARBA" id="ARBA00006987"/>
    </source>
</evidence>
<protein>
    <submittedName>
        <fullName evidence="2">LacI family transcriptional regulator</fullName>
    </submittedName>
</protein>
<comment type="caution">
    <text evidence="2">The sequence shown here is derived from an EMBL/GenBank/DDBJ whole genome shotgun (WGS) entry which is preliminary data.</text>
</comment>
<dbReference type="Gene3D" id="3.40.190.10">
    <property type="entry name" value="Periplasmic binding protein-like II"/>
    <property type="match status" value="1"/>
</dbReference>
<accession>A0A2N4U470</accession>
<dbReference type="PIRSF" id="PIRSF017082">
    <property type="entry name" value="YflP"/>
    <property type="match status" value="1"/>
</dbReference>
<keyword evidence="3" id="KW-1185">Reference proteome</keyword>
<dbReference type="SUPFAM" id="SSF53850">
    <property type="entry name" value="Periplasmic binding protein-like II"/>
    <property type="match status" value="1"/>
</dbReference>
<dbReference type="OrthoDB" id="8678477at2"/>
<sequence>MAASLAFAPQILAQALPNKPISMVVGFSAGGGTDAVARLLAQKMGPLLDRNVVVQNKPGAAGVIAAEHTARQINDGSNLLMANFSSHSIAPSLTPSPRYDVQKDFTPIVLVGITPLLLVGNKDQPVKTVAELVQLCKQDPGKITFGSAGNGSAQHMALELFKLMAGVDVLHVPYKGSGPMMTDLLGGQINFSFDTMPSAGPHVASGNLVALAQSHIKRVESFADVPTMDEQGFTGFDASTWYGLVGPAGLSPQIVDEVNATVNKVIAMPDVAAQLLRQGAVEGGGTPTRFADFIMAEGEKWAKVIKQANVQT</sequence>
<comment type="similarity">
    <text evidence="1">Belongs to the UPF0065 (bug) family.</text>
</comment>
<dbReference type="PANTHER" id="PTHR42928">
    <property type="entry name" value="TRICARBOXYLATE-BINDING PROTEIN"/>
    <property type="match status" value="1"/>
</dbReference>
<organism evidence="2 3">
    <name type="scientific">Pollutimonas subterranea</name>
    <dbReference type="NCBI Taxonomy" id="2045210"/>
    <lineage>
        <taxon>Bacteria</taxon>
        <taxon>Pseudomonadati</taxon>
        <taxon>Pseudomonadota</taxon>
        <taxon>Betaproteobacteria</taxon>
        <taxon>Burkholderiales</taxon>
        <taxon>Alcaligenaceae</taxon>
        <taxon>Pollutimonas</taxon>
    </lineage>
</organism>
<reference evidence="2 3" key="1">
    <citation type="submission" date="2017-10" db="EMBL/GenBank/DDBJ databases">
        <title>Two draft genome sequences of Pusillimonas sp. strains isolated from a nitrate- and radionuclide-contaminated groundwater in Russia.</title>
        <authorList>
            <person name="Grouzdev D.S."/>
            <person name="Tourova T.P."/>
            <person name="Goeva M.A."/>
            <person name="Babich T.L."/>
            <person name="Sokolova D.S."/>
            <person name="Abdullin R."/>
            <person name="Poltaraus A.B."/>
            <person name="Toshchakov S.V."/>
            <person name="Nazina T.N."/>
        </authorList>
    </citation>
    <scope>NUCLEOTIDE SEQUENCE [LARGE SCALE GENOMIC DNA]</scope>
    <source>
        <strain evidence="2 3">JR1/69-3-13</strain>
    </source>
</reference>
<dbReference type="InterPro" id="IPR042100">
    <property type="entry name" value="Bug_dom1"/>
</dbReference>